<keyword evidence="5" id="KW-0460">Magnesium</keyword>
<dbReference type="PROSITE" id="PS00893">
    <property type="entry name" value="NUDIX_BOX"/>
    <property type="match status" value="1"/>
</dbReference>
<dbReference type="GO" id="GO:0006281">
    <property type="term" value="P:DNA repair"/>
    <property type="evidence" value="ECO:0007669"/>
    <property type="project" value="InterPro"/>
</dbReference>
<evidence type="ECO:0000256" key="6">
    <source>
        <dbReference type="RuleBase" id="RU003476"/>
    </source>
</evidence>
<dbReference type="GO" id="GO:0008413">
    <property type="term" value="F:8-oxo-7,8-dihydroguanosine triphosphate pyrophosphatase activity"/>
    <property type="evidence" value="ECO:0007669"/>
    <property type="project" value="InterPro"/>
</dbReference>
<reference evidence="8" key="2">
    <citation type="journal article" date="2021" name="PeerJ">
        <title>Extensive microbial diversity within the chicken gut microbiome revealed by metagenomics and culture.</title>
        <authorList>
            <person name="Gilroy R."/>
            <person name="Ravi A."/>
            <person name="Getino M."/>
            <person name="Pursley I."/>
            <person name="Horton D.L."/>
            <person name="Alikhan N.F."/>
            <person name="Baker D."/>
            <person name="Gharbi K."/>
            <person name="Hall N."/>
            <person name="Watson M."/>
            <person name="Adriaenssens E.M."/>
            <person name="Foster-Nyarko E."/>
            <person name="Jarju S."/>
            <person name="Secka A."/>
            <person name="Antonio M."/>
            <person name="Oren A."/>
            <person name="Chaudhuri R.R."/>
            <person name="La Ragione R."/>
            <person name="Hildebrand F."/>
            <person name="Pallen M.J."/>
        </authorList>
    </citation>
    <scope>NUCLEOTIDE SEQUENCE</scope>
    <source>
        <strain evidence="8">ChiSjej4B22-8148</strain>
    </source>
</reference>
<dbReference type="CDD" id="cd04692">
    <property type="entry name" value="NUDIX_Hydrolase"/>
    <property type="match status" value="1"/>
</dbReference>
<dbReference type="AlphaFoldDB" id="A0A9D1DAN4"/>
<dbReference type="Gene3D" id="3.90.79.10">
    <property type="entry name" value="Nucleoside Triphosphate Pyrophosphohydrolase"/>
    <property type="match status" value="2"/>
</dbReference>
<dbReference type="InterPro" id="IPR020476">
    <property type="entry name" value="Nudix_hydrolase"/>
</dbReference>
<dbReference type="InterPro" id="IPR003562">
    <property type="entry name" value="Mutator_MutX_prot"/>
</dbReference>
<name>A0A9D1DAN4_9FIRM</name>
<evidence type="ECO:0000256" key="3">
    <source>
        <dbReference type="ARBA" id="ARBA00022723"/>
    </source>
</evidence>
<evidence type="ECO:0000313" key="8">
    <source>
        <dbReference type="EMBL" id="HIR14652.1"/>
    </source>
</evidence>
<dbReference type="CDD" id="cd18886">
    <property type="entry name" value="NUDIX_MutT_Nudt1"/>
    <property type="match status" value="1"/>
</dbReference>
<accession>A0A9D1DAN4</accession>
<keyword evidence="3" id="KW-0479">Metal-binding</keyword>
<evidence type="ECO:0000256" key="4">
    <source>
        <dbReference type="ARBA" id="ARBA00022801"/>
    </source>
</evidence>
<organism evidence="8 9">
    <name type="scientific">Candidatus Choladousia intestinavium</name>
    <dbReference type="NCBI Taxonomy" id="2840727"/>
    <lineage>
        <taxon>Bacteria</taxon>
        <taxon>Bacillati</taxon>
        <taxon>Bacillota</taxon>
        <taxon>Clostridia</taxon>
        <taxon>Lachnospirales</taxon>
        <taxon>Lachnospiraceae</taxon>
        <taxon>Lachnospiraceae incertae sedis</taxon>
        <taxon>Candidatus Choladousia</taxon>
    </lineage>
</organism>
<dbReference type="SUPFAM" id="SSF55811">
    <property type="entry name" value="Nudix"/>
    <property type="match status" value="2"/>
</dbReference>
<comment type="cofactor">
    <cofactor evidence="1">
        <name>Mg(2+)</name>
        <dbReference type="ChEBI" id="CHEBI:18420"/>
    </cofactor>
</comment>
<sequence>MGKTAFTTLCYIEKEGQYLMLHRTGRKMDGNQDKWIGIGGHVEEGESPEECLLREVKEETGLTLLEWKFRGIVTFTSDQWPAEYMCLYTGGRFKKEEGSGTDGGLFLCPEGELQWMDKRKVTQQKIWDGDRIFLRLLEEDSPFFSLKLSYRGERLVYAALDGRELELFDLCLPDGTPTGHVTDRETAHAWGLMHPTAHVWVVRKNGSSGKWELLLQKRSSRKDSFPGCYDTSSAGHIRSGEEALPSAIRELSEELGIRAEPEELHYAGIYDSGDILAEFGGRPFHDREISNVYVYEKPVREKELKLQEEEVEGVLWVPYEECLAWVKAEDPKICTNIKSLEILGQYLYERETL</sequence>
<comment type="caution">
    <text evidence="8">The sequence shown here is derived from an EMBL/GenBank/DDBJ whole genome shotgun (WGS) entry which is preliminary data.</text>
</comment>
<dbReference type="InterPro" id="IPR015797">
    <property type="entry name" value="NUDIX_hydrolase-like_dom_sf"/>
</dbReference>
<evidence type="ECO:0000256" key="2">
    <source>
        <dbReference type="ARBA" id="ARBA00005582"/>
    </source>
</evidence>
<dbReference type="PRINTS" id="PR01402">
    <property type="entry name" value="MUTATORMUTX"/>
</dbReference>
<evidence type="ECO:0000259" key="7">
    <source>
        <dbReference type="PROSITE" id="PS51462"/>
    </source>
</evidence>
<dbReference type="EMBL" id="DVGK01000140">
    <property type="protein sequence ID" value="HIR14652.1"/>
    <property type="molecule type" value="Genomic_DNA"/>
</dbReference>
<keyword evidence="4 6" id="KW-0378">Hydrolase</keyword>
<reference evidence="8" key="1">
    <citation type="submission" date="2020-10" db="EMBL/GenBank/DDBJ databases">
        <authorList>
            <person name="Gilroy R."/>
        </authorList>
    </citation>
    <scope>NUCLEOTIDE SEQUENCE</scope>
    <source>
        <strain evidence="8">ChiSjej4B22-8148</strain>
    </source>
</reference>
<dbReference type="PROSITE" id="PS51462">
    <property type="entry name" value="NUDIX"/>
    <property type="match status" value="2"/>
</dbReference>
<feature type="domain" description="Nudix hydrolase" evidence="7">
    <location>
        <begin position="1"/>
        <end position="139"/>
    </location>
</feature>
<feature type="domain" description="Nudix hydrolase" evidence="7">
    <location>
        <begin position="192"/>
        <end position="339"/>
    </location>
</feature>
<dbReference type="Proteomes" id="UP000886757">
    <property type="component" value="Unassembled WGS sequence"/>
</dbReference>
<dbReference type="GO" id="GO:0046872">
    <property type="term" value="F:metal ion binding"/>
    <property type="evidence" value="ECO:0007669"/>
    <property type="project" value="UniProtKB-KW"/>
</dbReference>
<comment type="similarity">
    <text evidence="2 6">Belongs to the Nudix hydrolase family.</text>
</comment>
<evidence type="ECO:0000313" key="9">
    <source>
        <dbReference type="Proteomes" id="UP000886757"/>
    </source>
</evidence>
<dbReference type="PANTHER" id="PTHR43758">
    <property type="entry name" value="7,8-DIHYDRO-8-OXOGUANINE TRIPHOSPHATASE"/>
    <property type="match status" value="1"/>
</dbReference>
<dbReference type="InterPro" id="IPR000086">
    <property type="entry name" value="NUDIX_hydrolase_dom"/>
</dbReference>
<dbReference type="InterPro" id="IPR020084">
    <property type="entry name" value="NUDIX_hydrolase_CS"/>
</dbReference>
<dbReference type="Pfam" id="PF00293">
    <property type="entry name" value="NUDIX"/>
    <property type="match status" value="2"/>
</dbReference>
<proteinExistence type="inferred from homology"/>
<gene>
    <name evidence="8" type="ORF">IAB31_12100</name>
</gene>
<dbReference type="GO" id="GO:0005737">
    <property type="term" value="C:cytoplasm"/>
    <property type="evidence" value="ECO:0007669"/>
    <property type="project" value="TreeGrafter"/>
</dbReference>
<dbReference type="PANTHER" id="PTHR43758:SF2">
    <property type="entry name" value="OXIDIZED PURINE NUCLEOSIDE TRIPHOSPHATE HYDROLASE"/>
    <property type="match status" value="1"/>
</dbReference>
<dbReference type="PRINTS" id="PR00502">
    <property type="entry name" value="NUDIXFAMILY"/>
</dbReference>
<evidence type="ECO:0000256" key="1">
    <source>
        <dbReference type="ARBA" id="ARBA00001946"/>
    </source>
</evidence>
<protein>
    <submittedName>
        <fullName evidence="8">NUDIX domain-containing protein</fullName>
    </submittedName>
</protein>
<evidence type="ECO:0000256" key="5">
    <source>
        <dbReference type="ARBA" id="ARBA00022842"/>
    </source>
</evidence>